<name>A0A1J5PUC5_9ZZZZ</name>
<accession>A0A1J5PUC5</accession>
<dbReference type="AlphaFoldDB" id="A0A1J5PUC5"/>
<gene>
    <name evidence="1" type="ORF">GALL_432720</name>
</gene>
<organism evidence="1">
    <name type="scientific">mine drainage metagenome</name>
    <dbReference type="NCBI Taxonomy" id="410659"/>
    <lineage>
        <taxon>unclassified sequences</taxon>
        <taxon>metagenomes</taxon>
        <taxon>ecological metagenomes</taxon>
    </lineage>
</organism>
<dbReference type="EMBL" id="MLJW01002289">
    <property type="protein sequence ID" value="OIQ75065.1"/>
    <property type="molecule type" value="Genomic_DNA"/>
</dbReference>
<sequence length="111" mass="12904">MADISSKLYEARNWYSNVGTDLLRGIAVRKSSCVANINKSIEDLKSAHQVHRINKYAVYRNKFGYHYDAKALQYLQQFEGEDAEDFFEVLRSFVRFSGEWAQLTKTLVQSQ</sequence>
<proteinExistence type="predicted"/>
<reference evidence="1" key="1">
    <citation type="submission" date="2016-10" db="EMBL/GenBank/DDBJ databases">
        <title>Sequence of Gallionella enrichment culture.</title>
        <authorList>
            <person name="Poehlein A."/>
            <person name="Muehling M."/>
            <person name="Daniel R."/>
        </authorList>
    </citation>
    <scope>NUCLEOTIDE SEQUENCE</scope>
</reference>
<comment type="caution">
    <text evidence="1">The sequence shown here is derived from an EMBL/GenBank/DDBJ whole genome shotgun (WGS) entry which is preliminary data.</text>
</comment>
<evidence type="ECO:0000313" key="1">
    <source>
        <dbReference type="EMBL" id="OIQ75065.1"/>
    </source>
</evidence>
<protein>
    <recommendedName>
        <fullName evidence="2">HEPN domain-containing protein</fullName>
    </recommendedName>
</protein>
<evidence type="ECO:0008006" key="2">
    <source>
        <dbReference type="Google" id="ProtNLM"/>
    </source>
</evidence>